<feature type="chain" id="PRO_5041351385" description="SXP/RAL-2 family protein Ani s 5-like cation-binding domain-containing protein" evidence="1">
    <location>
        <begin position="20"/>
        <end position="124"/>
    </location>
</feature>
<evidence type="ECO:0000313" key="3">
    <source>
        <dbReference type="Proteomes" id="UP001175271"/>
    </source>
</evidence>
<feature type="signal peptide" evidence="1">
    <location>
        <begin position="1"/>
        <end position="19"/>
    </location>
</feature>
<dbReference type="EMBL" id="JAUCMV010000002">
    <property type="protein sequence ID" value="KAK0417377.1"/>
    <property type="molecule type" value="Genomic_DNA"/>
</dbReference>
<evidence type="ECO:0000256" key="1">
    <source>
        <dbReference type="SAM" id="SignalP"/>
    </source>
</evidence>
<sequence length="124" mass="14374">MIFTALLFVLCLCSHSTVSMPLYSDASILRIPYRSQALRPFVESQRRTKFVRSIDEYESERRREKSRAELEGLTDIVAESIKQQAEEAQRAIKADMQTNRRTLSRLLQDLSNYSGDKNLIYRPG</sequence>
<dbReference type="Proteomes" id="UP001175271">
    <property type="component" value="Unassembled WGS sequence"/>
</dbReference>
<dbReference type="AlphaFoldDB" id="A0AA39M1H3"/>
<gene>
    <name evidence="2" type="ORF">QR680_012974</name>
</gene>
<protein>
    <recommendedName>
        <fullName evidence="4">SXP/RAL-2 family protein Ani s 5-like cation-binding domain-containing protein</fullName>
    </recommendedName>
</protein>
<keyword evidence="3" id="KW-1185">Reference proteome</keyword>
<keyword evidence="1" id="KW-0732">Signal</keyword>
<evidence type="ECO:0008006" key="4">
    <source>
        <dbReference type="Google" id="ProtNLM"/>
    </source>
</evidence>
<comment type="caution">
    <text evidence="2">The sequence shown here is derived from an EMBL/GenBank/DDBJ whole genome shotgun (WGS) entry which is preliminary data.</text>
</comment>
<reference evidence="2" key="1">
    <citation type="submission" date="2023-06" db="EMBL/GenBank/DDBJ databases">
        <title>Genomic analysis of the entomopathogenic nematode Steinernema hermaphroditum.</title>
        <authorList>
            <person name="Schwarz E.M."/>
            <person name="Heppert J.K."/>
            <person name="Baniya A."/>
            <person name="Schwartz H.T."/>
            <person name="Tan C.-H."/>
            <person name="Antoshechkin I."/>
            <person name="Sternberg P.W."/>
            <person name="Goodrich-Blair H."/>
            <person name="Dillman A.R."/>
        </authorList>
    </citation>
    <scope>NUCLEOTIDE SEQUENCE</scope>
    <source>
        <strain evidence="2">PS9179</strain>
        <tissue evidence="2">Whole animal</tissue>
    </source>
</reference>
<evidence type="ECO:0000313" key="2">
    <source>
        <dbReference type="EMBL" id="KAK0417377.1"/>
    </source>
</evidence>
<accession>A0AA39M1H3</accession>
<organism evidence="2 3">
    <name type="scientific">Steinernema hermaphroditum</name>
    <dbReference type="NCBI Taxonomy" id="289476"/>
    <lineage>
        <taxon>Eukaryota</taxon>
        <taxon>Metazoa</taxon>
        <taxon>Ecdysozoa</taxon>
        <taxon>Nematoda</taxon>
        <taxon>Chromadorea</taxon>
        <taxon>Rhabditida</taxon>
        <taxon>Tylenchina</taxon>
        <taxon>Panagrolaimomorpha</taxon>
        <taxon>Strongyloidoidea</taxon>
        <taxon>Steinernematidae</taxon>
        <taxon>Steinernema</taxon>
    </lineage>
</organism>
<name>A0AA39M1H3_9BILA</name>
<proteinExistence type="predicted"/>